<reference evidence="1 2" key="1">
    <citation type="submission" date="2019-01" db="EMBL/GenBank/DDBJ databases">
        <title>Genome sequencing of the rare red list fungi Fomitopsis rosea.</title>
        <authorList>
            <person name="Buettner E."/>
            <person name="Kellner H."/>
        </authorList>
    </citation>
    <scope>NUCLEOTIDE SEQUENCE [LARGE SCALE GENOMIC DNA]</scope>
    <source>
        <strain evidence="1 2">DSM 105464</strain>
    </source>
</reference>
<proteinExistence type="predicted"/>
<comment type="caution">
    <text evidence="1">The sequence shown here is derived from an EMBL/GenBank/DDBJ whole genome shotgun (WGS) entry which is preliminary data.</text>
</comment>
<sequence length="55" mass="6268">MQLHAQSVLPLHAADLSKNPLHLSMFEVQGDSPVVLRSARHRSAIFAEQRVRRHE</sequence>
<name>A0A4Y9XWY7_9APHY</name>
<dbReference type="EMBL" id="SEKV01000681">
    <property type="protein sequence ID" value="TFY54595.1"/>
    <property type="molecule type" value="Genomic_DNA"/>
</dbReference>
<protein>
    <submittedName>
        <fullName evidence="1">Uncharacterized protein</fullName>
    </submittedName>
</protein>
<evidence type="ECO:0000313" key="1">
    <source>
        <dbReference type="EMBL" id="TFY54595.1"/>
    </source>
</evidence>
<accession>A0A4Y9XWY7</accession>
<gene>
    <name evidence="1" type="ORF">EVJ58_g8767</name>
</gene>
<evidence type="ECO:0000313" key="2">
    <source>
        <dbReference type="Proteomes" id="UP000298390"/>
    </source>
</evidence>
<dbReference type="AlphaFoldDB" id="A0A4Y9XWY7"/>
<organism evidence="1 2">
    <name type="scientific">Rhodofomes roseus</name>
    <dbReference type="NCBI Taxonomy" id="34475"/>
    <lineage>
        <taxon>Eukaryota</taxon>
        <taxon>Fungi</taxon>
        <taxon>Dikarya</taxon>
        <taxon>Basidiomycota</taxon>
        <taxon>Agaricomycotina</taxon>
        <taxon>Agaricomycetes</taxon>
        <taxon>Polyporales</taxon>
        <taxon>Rhodofomes</taxon>
    </lineage>
</organism>
<dbReference type="Proteomes" id="UP000298390">
    <property type="component" value="Unassembled WGS sequence"/>
</dbReference>